<dbReference type="EMBL" id="OBDO01000005">
    <property type="protein sequence ID" value="SNX96671.1"/>
    <property type="molecule type" value="Genomic_DNA"/>
</dbReference>
<dbReference type="Proteomes" id="UP000219514">
    <property type="component" value="Unassembled WGS sequence"/>
</dbReference>
<keyword evidence="6" id="KW-1185">Reference proteome</keyword>
<organism evidence="5 6">
    <name type="scientific">Geodermatophilus sabuli</name>
    <dbReference type="NCBI Taxonomy" id="1564158"/>
    <lineage>
        <taxon>Bacteria</taxon>
        <taxon>Bacillati</taxon>
        <taxon>Actinomycetota</taxon>
        <taxon>Actinomycetes</taxon>
        <taxon>Geodermatophilales</taxon>
        <taxon>Geodermatophilaceae</taxon>
        <taxon>Geodermatophilus</taxon>
    </lineage>
</organism>
<dbReference type="Pfam" id="PF00534">
    <property type="entry name" value="Glycos_transf_1"/>
    <property type="match status" value="1"/>
</dbReference>
<gene>
    <name evidence="5" type="ORF">SAMN06893097_1053</name>
</gene>
<accession>A0A285EF46</accession>
<keyword evidence="2 5" id="KW-0808">Transferase</keyword>
<dbReference type="InterPro" id="IPR001296">
    <property type="entry name" value="Glyco_trans_1"/>
</dbReference>
<evidence type="ECO:0000256" key="1">
    <source>
        <dbReference type="ARBA" id="ARBA00022676"/>
    </source>
</evidence>
<dbReference type="Gene3D" id="3.40.50.2000">
    <property type="entry name" value="Glycogen Phosphorylase B"/>
    <property type="match status" value="2"/>
</dbReference>
<evidence type="ECO:0000313" key="6">
    <source>
        <dbReference type="Proteomes" id="UP000219514"/>
    </source>
</evidence>
<evidence type="ECO:0000313" key="5">
    <source>
        <dbReference type="EMBL" id="SNX96671.1"/>
    </source>
</evidence>
<evidence type="ECO:0000259" key="4">
    <source>
        <dbReference type="Pfam" id="PF13439"/>
    </source>
</evidence>
<dbReference type="PANTHER" id="PTHR12526:SF636">
    <property type="entry name" value="BLL3647 PROTEIN"/>
    <property type="match status" value="1"/>
</dbReference>
<dbReference type="PANTHER" id="PTHR12526">
    <property type="entry name" value="GLYCOSYLTRANSFERASE"/>
    <property type="match status" value="1"/>
</dbReference>
<dbReference type="SUPFAM" id="SSF53756">
    <property type="entry name" value="UDP-Glycosyltransferase/glycogen phosphorylase"/>
    <property type="match status" value="1"/>
</dbReference>
<proteinExistence type="predicted"/>
<evidence type="ECO:0000259" key="3">
    <source>
        <dbReference type="Pfam" id="PF00534"/>
    </source>
</evidence>
<dbReference type="AlphaFoldDB" id="A0A285EF46"/>
<dbReference type="InterPro" id="IPR028098">
    <property type="entry name" value="Glyco_trans_4-like_N"/>
</dbReference>
<dbReference type="GO" id="GO:0016757">
    <property type="term" value="F:glycosyltransferase activity"/>
    <property type="evidence" value="ECO:0007669"/>
    <property type="project" value="UniProtKB-KW"/>
</dbReference>
<reference evidence="5 6" key="1">
    <citation type="submission" date="2017-09" db="EMBL/GenBank/DDBJ databases">
        <authorList>
            <person name="Ehlers B."/>
            <person name="Leendertz F.H."/>
        </authorList>
    </citation>
    <scope>NUCLEOTIDE SEQUENCE [LARGE SCALE GENOMIC DNA]</scope>
    <source>
        <strain evidence="5 6">DSM 46844</strain>
    </source>
</reference>
<evidence type="ECO:0000256" key="2">
    <source>
        <dbReference type="ARBA" id="ARBA00022679"/>
    </source>
</evidence>
<sequence>MKVLVVIDSLNFGGAENVLVTLASEAPRLGLELEVLSLAPPTGGRATWLPRLEAAGLPVRFLGLTRLLQPSGVPQLARAIRDSGCDVVHAHLEDASTLAPIAGRMARRPVLCTLHHVPGSLAGREAVRERLAVAVGSRSAGLIFVSQASYDAFAARYPRSHVPERWSVVHNGVDLQRFRPLPPGSTAQLPPEFGIPAGVPVAALVGHMRPGKGQEEAVRAWPDVVSACPDARLLLIGNGPLEERLRGLARDLGVASHVVFAGARDDVQELLPRVTVVVQPTHSEALPTALLEASACGVPAVATAVGGVPEVVVDGETGWLFASPAPDLVAASVKEALGDPVERERRGAAARARVEAVFSSADWAEALATRYAAVAGGRAVTQL</sequence>
<feature type="domain" description="Glycosyltransferase subfamily 4-like N-terminal" evidence="4">
    <location>
        <begin position="12"/>
        <end position="177"/>
    </location>
</feature>
<protein>
    <submittedName>
        <fullName evidence="5">Glycosyltransferase involved in cell wall bisynthesis</fullName>
    </submittedName>
</protein>
<dbReference type="RefSeq" id="WP_172442421.1">
    <property type="nucleotide sequence ID" value="NZ_JACHXB010000001.1"/>
</dbReference>
<dbReference type="Pfam" id="PF13439">
    <property type="entry name" value="Glyco_transf_4"/>
    <property type="match status" value="1"/>
</dbReference>
<feature type="domain" description="Glycosyl transferase family 1" evidence="3">
    <location>
        <begin position="190"/>
        <end position="352"/>
    </location>
</feature>
<keyword evidence="1" id="KW-0328">Glycosyltransferase</keyword>
<name>A0A285EF46_9ACTN</name>